<protein>
    <recommendedName>
        <fullName evidence="4">Glycoside hydrolase family 76 protein</fullName>
    </recommendedName>
</protein>
<dbReference type="InterPro" id="IPR053169">
    <property type="entry name" value="MUG_Protein"/>
</dbReference>
<feature type="chain" id="PRO_5041363728" description="Glycoside hydrolase family 76 protein" evidence="1">
    <location>
        <begin position="19"/>
        <end position="559"/>
    </location>
</feature>
<evidence type="ECO:0008006" key="4">
    <source>
        <dbReference type="Google" id="ProtNLM"/>
    </source>
</evidence>
<proteinExistence type="predicted"/>
<gene>
    <name evidence="2" type="ORF">B0T16DRAFT_452912</name>
</gene>
<dbReference type="InterPro" id="IPR008928">
    <property type="entry name" value="6-hairpin_glycosidase_sf"/>
</dbReference>
<dbReference type="GO" id="GO:0005975">
    <property type="term" value="P:carbohydrate metabolic process"/>
    <property type="evidence" value="ECO:0007669"/>
    <property type="project" value="InterPro"/>
</dbReference>
<dbReference type="Pfam" id="PF03663">
    <property type="entry name" value="Glyco_hydro_76"/>
    <property type="match status" value="1"/>
</dbReference>
<dbReference type="InterPro" id="IPR005198">
    <property type="entry name" value="Glyco_hydro_76"/>
</dbReference>
<keyword evidence="1" id="KW-0732">Signal</keyword>
<dbReference type="PANTHER" id="PTHR47791">
    <property type="entry name" value="MEIOTICALLY UP-REGULATED GENE 191 PROTEIN"/>
    <property type="match status" value="1"/>
</dbReference>
<dbReference type="EMBL" id="JAULSV010000001">
    <property type="protein sequence ID" value="KAK0657452.1"/>
    <property type="molecule type" value="Genomic_DNA"/>
</dbReference>
<name>A0AA39YRU9_9PEZI</name>
<dbReference type="SUPFAM" id="SSF48208">
    <property type="entry name" value="Six-hairpin glycosidases"/>
    <property type="match status" value="1"/>
</dbReference>
<keyword evidence="3" id="KW-1185">Reference proteome</keyword>
<evidence type="ECO:0000313" key="3">
    <source>
        <dbReference type="Proteomes" id="UP001174936"/>
    </source>
</evidence>
<dbReference type="PANTHER" id="PTHR47791:SF2">
    <property type="entry name" value="ENDO MANNANASE, GH76 FAMILY (EUROFUNG)"/>
    <property type="match status" value="1"/>
</dbReference>
<evidence type="ECO:0000256" key="1">
    <source>
        <dbReference type="SAM" id="SignalP"/>
    </source>
</evidence>
<feature type="signal peptide" evidence="1">
    <location>
        <begin position="1"/>
        <end position="18"/>
    </location>
</feature>
<comment type="caution">
    <text evidence="2">The sequence shown here is derived from an EMBL/GenBank/DDBJ whole genome shotgun (WGS) entry which is preliminary data.</text>
</comment>
<accession>A0AA39YRU9</accession>
<organism evidence="2 3">
    <name type="scientific">Cercophora newfieldiana</name>
    <dbReference type="NCBI Taxonomy" id="92897"/>
    <lineage>
        <taxon>Eukaryota</taxon>
        <taxon>Fungi</taxon>
        <taxon>Dikarya</taxon>
        <taxon>Ascomycota</taxon>
        <taxon>Pezizomycotina</taxon>
        <taxon>Sordariomycetes</taxon>
        <taxon>Sordariomycetidae</taxon>
        <taxon>Sordariales</taxon>
        <taxon>Lasiosphaeriaceae</taxon>
        <taxon>Cercophora</taxon>
    </lineage>
</organism>
<reference evidence="2" key="1">
    <citation type="submission" date="2023-06" db="EMBL/GenBank/DDBJ databases">
        <title>Genome-scale phylogeny and comparative genomics of the fungal order Sordariales.</title>
        <authorList>
            <consortium name="Lawrence Berkeley National Laboratory"/>
            <person name="Hensen N."/>
            <person name="Bonometti L."/>
            <person name="Westerberg I."/>
            <person name="Brannstrom I.O."/>
            <person name="Guillou S."/>
            <person name="Cros-Aarteil S."/>
            <person name="Calhoun S."/>
            <person name="Haridas S."/>
            <person name="Kuo A."/>
            <person name="Mondo S."/>
            <person name="Pangilinan J."/>
            <person name="Riley R."/>
            <person name="Labutti K."/>
            <person name="Andreopoulos B."/>
            <person name="Lipzen A."/>
            <person name="Chen C."/>
            <person name="Yanf M."/>
            <person name="Daum C."/>
            <person name="Ng V."/>
            <person name="Clum A."/>
            <person name="Steindorff A."/>
            <person name="Ohm R."/>
            <person name="Martin F."/>
            <person name="Silar P."/>
            <person name="Natvig D."/>
            <person name="Lalanne C."/>
            <person name="Gautier V."/>
            <person name="Ament-Velasquez S.L."/>
            <person name="Kruys A."/>
            <person name="Hutchinson M.I."/>
            <person name="Powell A.J."/>
            <person name="Barry K."/>
            <person name="Miller A.N."/>
            <person name="Grigoriev I.V."/>
            <person name="Debuchy R."/>
            <person name="Gladieux P."/>
            <person name="Thoren M.H."/>
            <person name="Johannesson H."/>
        </authorList>
    </citation>
    <scope>NUCLEOTIDE SEQUENCE</scope>
    <source>
        <strain evidence="2">SMH2532-1</strain>
    </source>
</reference>
<evidence type="ECO:0000313" key="2">
    <source>
        <dbReference type="EMBL" id="KAK0657452.1"/>
    </source>
</evidence>
<dbReference type="Gene3D" id="1.50.10.20">
    <property type="match status" value="1"/>
</dbReference>
<dbReference type="Proteomes" id="UP001174936">
    <property type="component" value="Unassembled WGS sequence"/>
</dbReference>
<sequence length="559" mass="62750">MFVRWGVTLLALAVAVNAAAVPPRPQVLLVGNSSLDTELFGDTLDALRVMQNEYFESWIGTWPTAIDWTAAVMGTQVAGALYSLSEGFEALRTSHIYEFSMSENLISLYFTQLVSFYFGQDALSLRAQAYDDMLWVVLGWLDAIKFAKDHSKAHFEAGPSQRPAQGWYGTTWFPAFAHRARIFWHLASVGWDTKLCGGGMNWNPRLMPYKNAITNELYISASTAMYLHFPGDDNSSPFIAKGEEPELALNTNWPPHDPKYRIAALDGHRWLQSSNMTNRQGLYVDGFHISGYKPGDDNSGKKCDERDEMVYTYNQGVLLTGLRHLYTITGEPKYLEEGQQLIRSTIRATGWNIESNLPFENPATAKSFPPWHGLGRAGVLEDACDASGTCSQDAQTFKGIWMHHFTTFCIPLVERLATMTPGVHTRHVNSHIASCKEYEAWLRHNVNAARNTKDRDGKFGMWWTAGLLRDVTAFDLNVVTDVPKPDGATDYRNEGVPNTHLWVLTPTVSSSEDRKQRPMTRKRDALVSDVNDRGRGRTVETQSGGLALLRALWEISRLP</sequence>
<dbReference type="AlphaFoldDB" id="A0AA39YRU9"/>